<dbReference type="GO" id="GO:0016757">
    <property type="term" value="F:glycosyltransferase activity"/>
    <property type="evidence" value="ECO:0007669"/>
    <property type="project" value="UniProtKB-KW"/>
</dbReference>
<sequence>MRKSIVLAADNAYLVQLETTIKSILCHNTEVDFYILNSDIAPEWFKLLVPKLKHFDSSIKNIHLESNDFKDFKTANHINYATFYRFLIPSVINDSRSLYLDCDLIVSGDLSPLFELDLNGYPIAAVQDNYGWELSINGFNAGVLLINNDMWREQNITHDLLILTEEKQDQVQMADQSILNIYFENRWLQLDYDFNKLIGLDFLNTSRNLENLKYCRPLITHFASHDKPWNTYSVSRLRELWWAYRDLDWSEMISGKANLNYFDRSNQSKKNVFIVTWVLEVEHLEYLIKSLPDWHFNIGAPVYCAPALTNLSVYENVTLYQSIIHNRIEWLLDDTTIYLDINHGAEVLDVLSKARDRGVKIFTFDNTRKSSEDSLYDGIFSVENPEEMVRVLRKLEE</sequence>
<reference evidence="4 5" key="1">
    <citation type="submission" date="2019-10" db="EMBL/GenBank/DDBJ databases">
        <title>Streptococcus mitis of the oral and urogenital tracts.</title>
        <authorList>
            <person name="Price T."/>
            <person name="Mores C.R."/>
            <person name="Putonti C."/>
            <person name="Wolfe A.J."/>
        </authorList>
    </citation>
    <scope>NUCLEOTIDE SEQUENCE [LARGE SCALE GENOMIC DNA]</scope>
    <source>
        <strain evidence="4 5">SM50</strain>
    </source>
</reference>
<dbReference type="SUPFAM" id="SSF53448">
    <property type="entry name" value="Nucleotide-diphospho-sugar transferases"/>
    <property type="match status" value="1"/>
</dbReference>
<keyword evidence="1" id="KW-0328">Glycosyltransferase</keyword>
<evidence type="ECO:0000256" key="1">
    <source>
        <dbReference type="ARBA" id="ARBA00022676"/>
    </source>
</evidence>
<keyword evidence="2 4" id="KW-0808">Transferase</keyword>
<gene>
    <name evidence="4" type="ORF">GEZ98_07035</name>
</gene>
<dbReference type="RefSeq" id="WP_153220280.1">
    <property type="nucleotide sequence ID" value="NZ_WIJB01000005.1"/>
</dbReference>
<dbReference type="CDD" id="cd04194">
    <property type="entry name" value="GT8_A4GalT_like"/>
    <property type="match status" value="1"/>
</dbReference>
<dbReference type="InterPro" id="IPR002495">
    <property type="entry name" value="Glyco_trans_8"/>
</dbReference>
<protein>
    <submittedName>
        <fullName evidence="4">Glycosyltransferase family 8 protein</fullName>
    </submittedName>
</protein>
<dbReference type="Gene3D" id="3.90.550.10">
    <property type="entry name" value="Spore Coat Polysaccharide Biosynthesis Protein SpsA, Chain A"/>
    <property type="match status" value="1"/>
</dbReference>
<evidence type="ECO:0000313" key="4">
    <source>
        <dbReference type="EMBL" id="MQQ02635.1"/>
    </source>
</evidence>
<dbReference type="PANTHER" id="PTHR13778">
    <property type="entry name" value="GLYCOSYLTRANSFERASE 8 DOMAIN-CONTAINING PROTEIN"/>
    <property type="match status" value="1"/>
</dbReference>
<keyword evidence="3" id="KW-0479">Metal-binding</keyword>
<dbReference type="AlphaFoldDB" id="A0A7X1QX43"/>
<evidence type="ECO:0000256" key="2">
    <source>
        <dbReference type="ARBA" id="ARBA00022679"/>
    </source>
</evidence>
<dbReference type="Proteomes" id="UP000432694">
    <property type="component" value="Unassembled WGS sequence"/>
</dbReference>
<dbReference type="PANTHER" id="PTHR13778:SF47">
    <property type="entry name" value="LIPOPOLYSACCHARIDE 1,3-GALACTOSYLTRANSFERASE"/>
    <property type="match status" value="1"/>
</dbReference>
<evidence type="ECO:0000313" key="5">
    <source>
        <dbReference type="Proteomes" id="UP000432694"/>
    </source>
</evidence>
<proteinExistence type="predicted"/>
<dbReference type="GO" id="GO:0046872">
    <property type="term" value="F:metal ion binding"/>
    <property type="evidence" value="ECO:0007669"/>
    <property type="project" value="UniProtKB-KW"/>
</dbReference>
<evidence type="ECO:0000256" key="3">
    <source>
        <dbReference type="ARBA" id="ARBA00022723"/>
    </source>
</evidence>
<dbReference type="EMBL" id="WIJB01000005">
    <property type="protein sequence ID" value="MQQ02635.1"/>
    <property type="molecule type" value="Genomic_DNA"/>
</dbReference>
<accession>A0A7X1QX43</accession>
<dbReference type="Pfam" id="PF01501">
    <property type="entry name" value="Glyco_transf_8"/>
    <property type="match status" value="1"/>
</dbReference>
<name>A0A7X1QX43_STRMT</name>
<dbReference type="InterPro" id="IPR050748">
    <property type="entry name" value="Glycosyltrans_8_dom-fam"/>
</dbReference>
<dbReference type="InterPro" id="IPR029044">
    <property type="entry name" value="Nucleotide-diphossugar_trans"/>
</dbReference>
<organism evidence="4 5">
    <name type="scientific">Streptococcus mitis</name>
    <dbReference type="NCBI Taxonomy" id="28037"/>
    <lineage>
        <taxon>Bacteria</taxon>
        <taxon>Bacillati</taxon>
        <taxon>Bacillota</taxon>
        <taxon>Bacilli</taxon>
        <taxon>Lactobacillales</taxon>
        <taxon>Streptococcaceae</taxon>
        <taxon>Streptococcus</taxon>
        <taxon>Streptococcus mitis group</taxon>
    </lineage>
</organism>
<comment type="caution">
    <text evidence="4">The sequence shown here is derived from an EMBL/GenBank/DDBJ whole genome shotgun (WGS) entry which is preliminary data.</text>
</comment>